<sequence length="45" mass="4991">GSTVWAGRQRRRMAGSRPPRSRCGQRTGHPASRHQTRQRAAPPGL</sequence>
<protein>
    <submittedName>
        <fullName evidence="2">Uncharacterized protein</fullName>
    </submittedName>
</protein>
<reference evidence="2" key="1">
    <citation type="submission" date="2020-02" db="EMBL/GenBank/DDBJ databases">
        <authorList>
            <person name="Meier V. D."/>
        </authorList>
    </citation>
    <scope>NUCLEOTIDE SEQUENCE</scope>
    <source>
        <strain evidence="2">AVDCRST_MAG47</strain>
    </source>
</reference>
<feature type="non-terminal residue" evidence="2">
    <location>
        <position position="45"/>
    </location>
</feature>
<dbReference type="AlphaFoldDB" id="A0A6J4MMT3"/>
<dbReference type="EMBL" id="CADCUK010000027">
    <property type="protein sequence ID" value="CAA9363886.1"/>
    <property type="molecule type" value="Genomic_DNA"/>
</dbReference>
<accession>A0A6J4MMT3</accession>
<proteinExistence type="predicted"/>
<name>A0A6J4MMT3_9ACTN</name>
<organism evidence="2">
    <name type="scientific">uncultured Nocardioidaceae bacterium</name>
    <dbReference type="NCBI Taxonomy" id="253824"/>
    <lineage>
        <taxon>Bacteria</taxon>
        <taxon>Bacillati</taxon>
        <taxon>Actinomycetota</taxon>
        <taxon>Actinomycetes</taxon>
        <taxon>Propionibacteriales</taxon>
        <taxon>Nocardioidaceae</taxon>
        <taxon>environmental samples</taxon>
    </lineage>
</organism>
<gene>
    <name evidence="2" type="ORF">AVDCRST_MAG47-403</name>
</gene>
<evidence type="ECO:0000313" key="2">
    <source>
        <dbReference type="EMBL" id="CAA9363886.1"/>
    </source>
</evidence>
<feature type="region of interest" description="Disordered" evidence="1">
    <location>
        <begin position="1"/>
        <end position="45"/>
    </location>
</feature>
<feature type="non-terminal residue" evidence="2">
    <location>
        <position position="1"/>
    </location>
</feature>
<evidence type="ECO:0000256" key="1">
    <source>
        <dbReference type="SAM" id="MobiDB-lite"/>
    </source>
</evidence>